<name>A0A2N9YA68_9GAMM</name>
<evidence type="ECO:0000313" key="1">
    <source>
        <dbReference type="EMBL" id="AUI67366.1"/>
    </source>
</evidence>
<dbReference type="AlphaFoldDB" id="A0A2N9YA68"/>
<dbReference type="KEGG" id="blep:AL038_05230"/>
<proteinExistence type="predicted"/>
<gene>
    <name evidence="1" type="ORF">BLE401_00755</name>
</gene>
<dbReference type="EMBL" id="CP018889">
    <property type="protein sequence ID" value="AUI67366.1"/>
    <property type="molecule type" value="Genomic_DNA"/>
</dbReference>
<protein>
    <submittedName>
        <fullName evidence="1">Uncharacterized protein</fullName>
    </submittedName>
</protein>
<sequence>MQIEVDDDLIQQVIEKSGLAGESAVDIALRLLVENITHNAQQDICYFKRKKLLKEHFILLTKLEKTQLVRNQM</sequence>
<evidence type="ECO:0000313" key="2">
    <source>
        <dbReference type="Proteomes" id="UP000234271"/>
    </source>
</evidence>
<dbReference type="Proteomes" id="UP000234271">
    <property type="component" value="Chromosome"/>
</dbReference>
<dbReference type="RefSeq" id="WP_062150029.1">
    <property type="nucleotide sequence ID" value="NZ_CP012373.2"/>
</dbReference>
<keyword evidence="2" id="KW-1185">Reference proteome</keyword>
<accession>A0A2N9YA68</accession>
<reference evidence="2" key="1">
    <citation type="submission" date="2016-12" db="EMBL/GenBank/DDBJ databases">
        <title>Complete Genome Sequence of Beggiatoa leptomitiformis D-401.</title>
        <authorList>
            <person name="Fomenkov A."/>
            <person name="Vincze T."/>
            <person name="Grabovich M."/>
            <person name="Anton B.P."/>
            <person name="Dubinina G."/>
            <person name="Orlova M."/>
            <person name="Belousova E."/>
            <person name="Roberts R.J."/>
        </authorList>
    </citation>
    <scope>NUCLEOTIDE SEQUENCE [LARGE SCALE GENOMIC DNA]</scope>
    <source>
        <strain evidence="2">D-401</strain>
    </source>
</reference>
<organism evidence="1 2">
    <name type="scientific">Beggiatoa leptomitoformis</name>
    <dbReference type="NCBI Taxonomy" id="288004"/>
    <lineage>
        <taxon>Bacteria</taxon>
        <taxon>Pseudomonadati</taxon>
        <taxon>Pseudomonadota</taxon>
        <taxon>Gammaproteobacteria</taxon>
        <taxon>Thiotrichales</taxon>
        <taxon>Thiotrichaceae</taxon>
        <taxon>Beggiatoa</taxon>
    </lineage>
</organism>
<dbReference type="OrthoDB" id="9991835at2"/>